<organism evidence="10 11">
    <name type="scientific">Pseudoclavibacter caeni</name>
    <dbReference type="NCBI Taxonomy" id="908846"/>
    <lineage>
        <taxon>Bacteria</taxon>
        <taxon>Bacillati</taxon>
        <taxon>Actinomycetota</taxon>
        <taxon>Actinomycetes</taxon>
        <taxon>Micrococcales</taxon>
        <taxon>Microbacteriaceae</taxon>
        <taxon>Pseudoclavibacter</taxon>
    </lineage>
</organism>
<feature type="transmembrane region" description="Helical" evidence="8">
    <location>
        <begin position="217"/>
        <end position="237"/>
    </location>
</feature>
<dbReference type="PANTHER" id="PTHR22911">
    <property type="entry name" value="ACYL-MALONYL CONDENSING ENZYME-RELATED"/>
    <property type="match status" value="1"/>
</dbReference>
<comment type="caution">
    <text evidence="10">The sequence shown here is derived from an EMBL/GenBank/DDBJ whole genome shotgun (WGS) entry which is preliminary data.</text>
</comment>
<reference evidence="10 11" key="1">
    <citation type="submission" date="2019-09" db="EMBL/GenBank/DDBJ databases">
        <title>Phylogeny of genus Pseudoclavibacter and closely related genus.</title>
        <authorList>
            <person name="Li Y."/>
        </authorList>
    </citation>
    <scope>NUCLEOTIDE SEQUENCE [LARGE SCALE GENOMIC DNA]</scope>
    <source>
        <strain evidence="10 11">JCM 16921</strain>
    </source>
</reference>
<feature type="transmembrane region" description="Helical" evidence="8">
    <location>
        <begin position="106"/>
        <end position="123"/>
    </location>
</feature>
<keyword evidence="7 8" id="KW-0472">Membrane</keyword>
<evidence type="ECO:0000256" key="3">
    <source>
        <dbReference type="ARBA" id="ARBA00022448"/>
    </source>
</evidence>
<keyword evidence="4" id="KW-1003">Cell membrane</keyword>
<dbReference type="NCBIfam" id="TIGR00688">
    <property type="entry name" value="rarD"/>
    <property type="match status" value="1"/>
</dbReference>
<dbReference type="PANTHER" id="PTHR22911:SF137">
    <property type="entry name" value="SOLUTE CARRIER FAMILY 35 MEMBER G2-RELATED"/>
    <property type="match status" value="1"/>
</dbReference>
<dbReference type="GO" id="GO:0005886">
    <property type="term" value="C:plasma membrane"/>
    <property type="evidence" value="ECO:0007669"/>
    <property type="project" value="UniProtKB-SubCell"/>
</dbReference>
<dbReference type="InterPro" id="IPR000620">
    <property type="entry name" value="EamA_dom"/>
</dbReference>
<dbReference type="InterPro" id="IPR004626">
    <property type="entry name" value="RarD"/>
</dbReference>
<feature type="transmembrane region" description="Helical" evidence="8">
    <location>
        <begin position="41"/>
        <end position="62"/>
    </location>
</feature>
<dbReference type="Proteomes" id="UP000481339">
    <property type="component" value="Unassembled WGS sequence"/>
</dbReference>
<keyword evidence="3" id="KW-0813">Transport</keyword>
<evidence type="ECO:0000256" key="4">
    <source>
        <dbReference type="ARBA" id="ARBA00022475"/>
    </source>
</evidence>
<proteinExistence type="inferred from homology"/>
<evidence type="ECO:0000256" key="6">
    <source>
        <dbReference type="ARBA" id="ARBA00022989"/>
    </source>
</evidence>
<keyword evidence="5 8" id="KW-0812">Transmembrane</keyword>
<keyword evidence="11" id="KW-1185">Reference proteome</keyword>
<dbReference type="Pfam" id="PF00892">
    <property type="entry name" value="EamA"/>
    <property type="match status" value="1"/>
</dbReference>
<evidence type="ECO:0000256" key="5">
    <source>
        <dbReference type="ARBA" id="ARBA00022692"/>
    </source>
</evidence>
<sequence>MASARQPRRAGLVYGVVTYLIWGVLPLYFVLMAPTGPVELVAARVIFSVVFCAIIVAVTRRWRHIGALLADRHVVGPLAVAALLIYANWQLYVIAVETAHVLEASLGYFINPIVTVLLAVIFQHERLTRMQWAAVGVSVVAIAVLVVAYGQVPWIGLGLALSFGFYGLIKSRVADRVDAIGGLTVETTLLVPVAIAALVVVEVGMGGLTFARTGVGHALLLASTGVVTAVPLMTFAAASRRLPLSWLGFIQYLGPTLQFLIGLLVLHEPMPAARLAGFALIWAAIALLLVDGALQARRAHVPRG</sequence>
<protein>
    <submittedName>
        <fullName evidence="10">EamA family transporter RarD</fullName>
    </submittedName>
</protein>
<feature type="transmembrane region" description="Helical" evidence="8">
    <location>
        <begin position="74"/>
        <end position="94"/>
    </location>
</feature>
<feature type="domain" description="EamA" evidence="9">
    <location>
        <begin position="10"/>
        <end position="146"/>
    </location>
</feature>
<dbReference type="EMBL" id="WBKA01000002">
    <property type="protein sequence ID" value="KAB1633065.1"/>
    <property type="molecule type" value="Genomic_DNA"/>
</dbReference>
<dbReference type="SUPFAM" id="SSF103481">
    <property type="entry name" value="Multidrug resistance efflux transporter EmrE"/>
    <property type="match status" value="2"/>
</dbReference>
<feature type="transmembrane region" description="Helical" evidence="8">
    <location>
        <begin position="244"/>
        <end position="266"/>
    </location>
</feature>
<gene>
    <name evidence="10" type="primary">rarD</name>
    <name evidence="10" type="ORF">F8O02_03370</name>
</gene>
<feature type="transmembrane region" description="Helical" evidence="8">
    <location>
        <begin position="189"/>
        <end position="211"/>
    </location>
</feature>
<feature type="transmembrane region" description="Helical" evidence="8">
    <location>
        <begin position="12"/>
        <end position="29"/>
    </location>
</feature>
<accession>A0A7C8FRQ5</accession>
<keyword evidence="6 8" id="KW-1133">Transmembrane helix</keyword>
<feature type="transmembrane region" description="Helical" evidence="8">
    <location>
        <begin position="272"/>
        <end position="294"/>
    </location>
</feature>
<dbReference type="AlphaFoldDB" id="A0A7C8FRQ5"/>
<evidence type="ECO:0000313" key="10">
    <source>
        <dbReference type="EMBL" id="KAB1633065.1"/>
    </source>
</evidence>
<comment type="similarity">
    <text evidence="2">Belongs to the EamA transporter family.</text>
</comment>
<dbReference type="InterPro" id="IPR037185">
    <property type="entry name" value="EmrE-like"/>
</dbReference>
<evidence type="ECO:0000259" key="9">
    <source>
        <dbReference type="Pfam" id="PF00892"/>
    </source>
</evidence>
<evidence type="ECO:0000256" key="2">
    <source>
        <dbReference type="ARBA" id="ARBA00007362"/>
    </source>
</evidence>
<evidence type="ECO:0000256" key="1">
    <source>
        <dbReference type="ARBA" id="ARBA00004651"/>
    </source>
</evidence>
<evidence type="ECO:0000256" key="8">
    <source>
        <dbReference type="SAM" id="Phobius"/>
    </source>
</evidence>
<feature type="transmembrane region" description="Helical" evidence="8">
    <location>
        <begin position="130"/>
        <end position="148"/>
    </location>
</feature>
<dbReference type="OrthoDB" id="369870at2"/>
<name>A0A7C8FRQ5_9MICO</name>
<comment type="subcellular location">
    <subcellularLocation>
        <location evidence="1">Cell membrane</location>
        <topology evidence="1">Multi-pass membrane protein</topology>
    </subcellularLocation>
</comment>
<evidence type="ECO:0000313" key="11">
    <source>
        <dbReference type="Proteomes" id="UP000481339"/>
    </source>
</evidence>
<evidence type="ECO:0000256" key="7">
    <source>
        <dbReference type="ARBA" id="ARBA00023136"/>
    </source>
</evidence>